<sequence>MPYIKQDDRAIYESGIQAFRDAFAAVGAGDGDLNYVLTSVALAWLEYHQPPHGYSLRSDVIKALECAKLEFYRRMLVDYEDKKIEENGDVYLPSDVV</sequence>
<protein>
    <submittedName>
        <fullName evidence="1">Uncharacterized protein</fullName>
    </submittedName>
</protein>
<reference evidence="1" key="1">
    <citation type="journal article" date="2015" name="Nature">
        <title>Complex archaea that bridge the gap between prokaryotes and eukaryotes.</title>
        <authorList>
            <person name="Spang A."/>
            <person name="Saw J.H."/>
            <person name="Jorgensen S.L."/>
            <person name="Zaremba-Niedzwiedzka K."/>
            <person name="Martijn J."/>
            <person name="Lind A.E."/>
            <person name="van Eijk R."/>
            <person name="Schleper C."/>
            <person name="Guy L."/>
            <person name="Ettema T.J."/>
        </authorList>
    </citation>
    <scope>NUCLEOTIDE SEQUENCE</scope>
</reference>
<dbReference type="InterPro" id="IPR054194">
    <property type="entry name" value="DUF6899"/>
</dbReference>
<dbReference type="EMBL" id="LAZR01013791">
    <property type="protein sequence ID" value="KKM20324.1"/>
    <property type="molecule type" value="Genomic_DNA"/>
</dbReference>
<organism evidence="1">
    <name type="scientific">marine sediment metagenome</name>
    <dbReference type="NCBI Taxonomy" id="412755"/>
    <lineage>
        <taxon>unclassified sequences</taxon>
        <taxon>metagenomes</taxon>
        <taxon>ecological metagenomes</taxon>
    </lineage>
</organism>
<dbReference type="AlphaFoldDB" id="A0A0F9IKJ6"/>
<gene>
    <name evidence="1" type="ORF">LCGC14_1646640</name>
</gene>
<proteinExistence type="predicted"/>
<name>A0A0F9IKJ6_9ZZZZ</name>
<dbReference type="Pfam" id="PF21840">
    <property type="entry name" value="DUF6899"/>
    <property type="match status" value="1"/>
</dbReference>
<comment type="caution">
    <text evidence="1">The sequence shown here is derived from an EMBL/GenBank/DDBJ whole genome shotgun (WGS) entry which is preliminary data.</text>
</comment>
<evidence type="ECO:0000313" key="1">
    <source>
        <dbReference type="EMBL" id="KKM20324.1"/>
    </source>
</evidence>
<accession>A0A0F9IKJ6</accession>